<reference evidence="2" key="1">
    <citation type="journal article" date="2022" name="bioRxiv">
        <title>Sequencing and chromosome-scale assembly of the giantPleurodeles waltlgenome.</title>
        <authorList>
            <person name="Brown T."/>
            <person name="Elewa A."/>
            <person name="Iarovenko S."/>
            <person name="Subramanian E."/>
            <person name="Araus A.J."/>
            <person name="Petzold A."/>
            <person name="Susuki M."/>
            <person name="Suzuki K.-i.T."/>
            <person name="Hayashi T."/>
            <person name="Toyoda A."/>
            <person name="Oliveira C."/>
            <person name="Osipova E."/>
            <person name="Leigh N.D."/>
            <person name="Simon A."/>
            <person name="Yun M.H."/>
        </authorList>
    </citation>
    <scope>NUCLEOTIDE SEQUENCE</scope>
    <source>
        <strain evidence="2">20211129_DDA</strain>
        <tissue evidence="2">Liver</tissue>
    </source>
</reference>
<evidence type="ECO:0000256" key="1">
    <source>
        <dbReference type="SAM" id="MobiDB-lite"/>
    </source>
</evidence>
<gene>
    <name evidence="2" type="ORF">NDU88_000722</name>
</gene>
<proteinExistence type="predicted"/>
<organism evidence="2 3">
    <name type="scientific">Pleurodeles waltl</name>
    <name type="common">Iberian ribbed newt</name>
    <dbReference type="NCBI Taxonomy" id="8319"/>
    <lineage>
        <taxon>Eukaryota</taxon>
        <taxon>Metazoa</taxon>
        <taxon>Chordata</taxon>
        <taxon>Craniata</taxon>
        <taxon>Vertebrata</taxon>
        <taxon>Euteleostomi</taxon>
        <taxon>Amphibia</taxon>
        <taxon>Batrachia</taxon>
        <taxon>Caudata</taxon>
        <taxon>Salamandroidea</taxon>
        <taxon>Salamandridae</taxon>
        <taxon>Pleurodelinae</taxon>
        <taxon>Pleurodeles</taxon>
    </lineage>
</organism>
<comment type="caution">
    <text evidence="2">The sequence shown here is derived from an EMBL/GenBank/DDBJ whole genome shotgun (WGS) entry which is preliminary data.</text>
</comment>
<dbReference type="Proteomes" id="UP001066276">
    <property type="component" value="Chromosome 12"/>
</dbReference>
<evidence type="ECO:0000313" key="3">
    <source>
        <dbReference type="Proteomes" id="UP001066276"/>
    </source>
</evidence>
<dbReference type="AlphaFoldDB" id="A0AAV7KU73"/>
<sequence>MNRGPSWVGELGDGEPLMLEPDTVVHSVREPHKDSGCRERPPRPHALRPPARPRVIQAPFPKHWGPEPRSDVSGGMYQELTFSVRLPPSAHATMLSPGAPIVGGTTPHSLVLLRWVRQAQRLPDHTPQLGLSRSESLPRTTGSGLRSRYALRGAAGAQLLVGRNRPT</sequence>
<evidence type="ECO:0000313" key="2">
    <source>
        <dbReference type="EMBL" id="KAJ1080523.1"/>
    </source>
</evidence>
<name>A0AAV7KU73_PLEWA</name>
<dbReference type="EMBL" id="JANPWB010000016">
    <property type="protein sequence ID" value="KAJ1080523.1"/>
    <property type="molecule type" value="Genomic_DNA"/>
</dbReference>
<accession>A0AAV7KU73</accession>
<protein>
    <submittedName>
        <fullName evidence="2">Uncharacterized protein</fullName>
    </submittedName>
</protein>
<feature type="compositionally biased region" description="Basic and acidic residues" evidence="1">
    <location>
        <begin position="28"/>
        <end position="42"/>
    </location>
</feature>
<feature type="region of interest" description="Disordered" evidence="1">
    <location>
        <begin position="28"/>
        <end position="52"/>
    </location>
</feature>
<keyword evidence="3" id="KW-1185">Reference proteome</keyword>